<organism evidence="10 11">
    <name type="scientific">Clostridium oryzae</name>
    <dbReference type="NCBI Taxonomy" id="1450648"/>
    <lineage>
        <taxon>Bacteria</taxon>
        <taxon>Bacillati</taxon>
        <taxon>Bacillota</taxon>
        <taxon>Clostridia</taxon>
        <taxon>Eubacteriales</taxon>
        <taxon>Clostridiaceae</taxon>
        <taxon>Clostridium</taxon>
    </lineage>
</organism>
<feature type="domain" description="MotA/TolQ/ExbB proton channel" evidence="9">
    <location>
        <begin position="100"/>
        <end position="218"/>
    </location>
</feature>
<dbReference type="STRING" id="1450648.CLORY_45110"/>
<evidence type="ECO:0000313" key="11">
    <source>
        <dbReference type="Proteomes" id="UP000190080"/>
    </source>
</evidence>
<dbReference type="PANTHER" id="PTHR30433:SF2">
    <property type="entry name" value="MOTILITY PROTEIN A"/>
    <property type="match status" value="1"/>
</dbReference>
<protein>
    <submittedName>
        <fullName evidence="10">Chemotaxis protein PomA</fullName>
    </submittedName>
</protein>
<evidence type="ECO:0000256" key="2">
    <source>
        <dbReference type="ARBA" id="ARBA00008038"/>
    </source>
</evidence>
<comment type="subcellular location">
    <subcellularLocation>
        <location evidence="1">Cell membrane</location>
        <topology evidence="1">Multi-pass membrane protein</topology>
    </subcellularLocation>
</comment>
<name>A0A1V4I458_9CLOT</name>
<dbReference type="PROSITE" id="PS01307">
    <property type="entry name" value="MOTA"/>
    <property type="match status" value="1"/>
</dbReference>
<feature type="transmembrane region" description="Helical" evidence="8">
    <location>
        <begin position="35"/>
        <end position="52"/>
    </location>
</feature>
<keyword evidence="4" id="KW-1003">Cell membrane</keyword>
<evidence type="ECO:0000256" key="7">
    <source>
        <dbReference type="ARBA" id="ARBA00023136"/>
    </source>
</evidence>
<comment type="caution">
    <text evidence="10">The sequence shown here is derived from an EMBL/GenBank/DDBJ whole genome shotgun (WGS) entry which is preliminary data.</text>
</comment>
<keyword evidence="7 8" id="KW-0472">Membrane</keyword>
<evidence type="ECO:0000313" key="10">
    <source>
        <dbReference type="EMBL" id="OPJ54771.1"/>
    </source>
</evidence>
<keyword evidence="6 8" id="KW-1133">Transmembrane helix</keyword>
<dbReference type="RefSeq" id="WP_079428767.1">
    <property type="nucleotide sequence ID" value="NZ_MZGV01000128.1"/>
</dbReference>
<dbReference type="InterPro" id="IPR047055">
    <property type="entry name" value="MotA-like"/>
</dbReference>
<feature type="transmembrane region" description="Helical" evidence="8">
    <location>
        <begin position="177"/>
        <end position="199"/>
    </location>
</feature>
<feature type="transmembrane region" description="Helical" evidence="8">
    <location>
        <begin position="7"/>
        <end position="29"/>
    </location>
</feature>
<reference evidence="10 11" key="1">
    <citation type="submission" date="2017-03" db="EMBL/GenBank/DDBJ databases">
        <title>Genome sequence of Clostridium oryzae DSM 28571.</title>
        <authorList>
            <person name="Poehlein A."/>
            <person name="Daniel R."/>
        </authorList>
    </citation>
    <scope>NUCLEOTIDE SEQUENCE [LARGE SCALE GENOMIC DNA]</scope>
    <source>
        <strain evidence="10 11">DSM 28571</strain>
    </source>
</reference>
<evidence type="ECO:0000259" key="9">
    <source>
        <dbReference type="Pfam" id="PF01618"/>
    </source>
</evidence>
<dbReference type="EMBL" id="MZGV01000128">
    <property type="protein sequence ID" value="OPJ54771.1"/>
    <property type="molecule type" value="Genomic_DNA"/>
</dbReference>
<comment type="similarity">
    <text evidence="2">Belongs to the MotA family.</text>
</comment>
<dbReference type="PANTHER" id="PTHR30433">
    <property type="entry name" value="CHEMOTAXIS PROTEIN MOTA"/>
    <property type="match status" value="1"/>
</dbReference>
<accession>A0A1V4I458</accession>
<dbReference type="GO" id="GO:0005886">
    <property type="term" value="C:plasma membrane"/>
    <property type="evidence" value="ECO:0007669"/>
    <property type="project" value="UniProtKB-SubCell"/>
</dbReference>
<dbReference type="OrthoDB" id="9806929at2"/>
<evidence type="ECO:0000256" key="3">
    <source>
        <dbReference type="ARBA" id="ARBA00022448"/>
    </source>
</evidence>
<keyword evidence="11" id="KW-1185">Reference proteome</keyword>
<evidence type="ECO:0000256" key="4">
    <source>
        <dbReference type="ARBA" id="ARBA00022475"/>
    </source>
</evidence>
<evidence type="ECO:0000256" key="5">
    <source>
        <dbReference type="ARBA" id="ARBA00022692"/>
    </source>
</evidence>
<evidence type="ECO:0000256" key="1">
    <source>
        <dbReference type="ARBA" id="ARBA00004651"/>
    </source>
</evidence>
<dbReference type="GO" id="GO:0071978">
    <property type="term" value="P:bacterial-type flagellum-dependent swarming motility"/>
    <property type="evidence" value="ECO:0007669"/>
    <property type="project" value="InterPro"/>
</dbReference>
<keyword evidence="5 8" id="KW-0812">Transmembrane</keyword>
<evidence type="ECO:0000256" key="6">
    <source>
        <dbReference type="ARBA" id="ARBA00022989"/>
    </source>
</evidence>
<sequence length="258" mass="27848">MDIFTTIGMTAAIGFVLLSILTSGSIVAFIDVPSVLITVGGTFGAILIGSSGKNLKNFIKVLILACKETKLNEIELIDKFAEYAAIARKNGLLSLEETASSITDSFTKSGMIMVIDGMEPDIIRKTLAIKIKGILERHKNNRGVFDTGAALAPAFGMIGTLIGLVNMLRNLSDPSSIGPQMSVALITTFYGSLMSNILFMPISRKLKAKTSEEIYQKEIIIEGLLSIQAGESPTILRKKLLAYLDDKQVEKANQVENS</sequence>
<dbReference type="GO" id="GO:0006935">
    <property type="term" value="P:chemotaxis"/>
    <property type="evidence" value="ECO:0007669"/>
    <property type="project" value="InterPro"/>
</dbReference>
<dbReference type="InterPro" id="IPR000540">
    <property type="entry name" value="Flag_MotA_CS"/>
</dbReference>
<proteinExistence type="inferred from homology"/>
<dbReference type="Pfam" id="PF01618">
    <property type="entry name" value="MotA_ExbB"/>
    <property type="match status" value="1"/>
</dbReference>
<gene>
    <name evidence="10" type="primary">pomA_3</name>
    <name evidence="10" type="ORF">CLORY_45110</name>
</gene>
<dbReference type="AlphaFoldDB" id="A0A1V4I458"/>
<dbReference type="InterPro" id="IPR002898">
    <property type="entry name" value="MotA_ExbB_proton_chnl"/>
</dbReference>
<keyword evidence="3" id="KW-0813">Transport</keyword>
<dbReference type="Proteomes" id="UP000190080">
    <property type="component" value="Unassembled WGS sequence"/>
</dbReference>
<evidence type="ECO:0000256" key="8">
    <source>
        <dbReference type="SAM" id="Phobius"/>
    </source>
</evidence>
<feature type="transmembrane region" description="Helical" evidence="8">
    <location>
        <begin position="144"/>
        <end position="165"/>
    </location>
</feature>